<dbReference type="GO" id="GO:0061630">
    <property type="term" value="F:ubiquitin protein ligase activity"/>
    <property type="evidence" value="ECO:0007669"/>
    <property type="project" value="UniProtKB-EC"/>
</dbReference>
<evidence type="ECO:0000256" key="15">
    <source>
        <dbReference type="ARBA" id="ARBA00034306"/>
    </source>
</evidence>
<evidence type="ECO:0000256" key="12">
    <source>
        <dbReference type="ARBA" id="ARBA00022833"/>
    </source>
</evidence>
<dbReference type="AlphaFoldDB" id="B4IXF8"/>
<keyword evidence="11" id="KW-0833">Ubl conjugation pathway</keyword>
<evidence type="ECO:0000256" key="9">
    <source>
        <dbReference type="ARBA" id="ARBA00022763"/>
    </source>
</evidence>
<feature type="region of interest" description="Disordered" evidence="17">
    <location>
        <begin position="1"/>
        <end position="42"/>
    </location>
</feature>
<dbReference type="Pfam" id="PF13639">
    <property type="entry name" value="zf-RING_2"/>
    <property type="match status" value="1"/>
</dbReference>
<dbReference type="eggNOG" id="KOG1645">
    <property type="taxonomic scope" value="Eukaryota"/>
</dbReference>
<dbReference type="Pfam" id="PF23419">
    <property type="entry name" value="WD40_RFWD3"/>
    <property type="match status" value="1"/>
</dbReference>
<keyword evidence="13" id="KW-0234">DNA repair</keyword>
<evidence type="ECO:0000313" key="20">
    <source>
        <dbReference type="Proteomes" id="UP000001070"/>
    </source>
</evidence>
<evidence type="ECO:0000256" key="10">
    <source>
        <dbReference type="ARBA" id="ARBA00022771"/>
    </source>
</evidence>
<keyword evidence="10 16" id="KW-0863">Zinc-finger</keyword>
<dbReference type="InParanoid" id="B4IXF8"/>
<keyword evidence="12" id="KW-0862">Zinc</keyword>
<dbReference type="Proteomes" id="UP000001070">
    <property type="component" value="Unassembled WGS sequence"/>
</dbReference>
<dbReference type="OMA" id="CLESWEM"/>
<dbReference type="SUPFAM" id="SSF50978">
    <property type="entry name" value="WD40 repeat-like"/>
    <property type="match status" value="1"/>
</dbReference>
<protein>
    <recommendedName>
        <fullName evidence="4">RING-type E3 ubiquitin transferase</fullName>
        <ecNumber evidence="4">2.3.2.27</ecNumber>
    </recommendedName>
</protein>
<dbReference type="STRING" id="7222.B4IXF8"/>
<dbReference type="InterPro" id="IPR013083">
    <property type="entry name" value="Znf_RING/FYVE/PHD"/>
</dbReference>
<accession>B4IXF8</accession>
<dbReference type="FunCoup" id="B4IXF8">
    <property type="interactions" value="1524"/>
</dbReference>
<gene>
    <name evidence="19" type="primary">Dgri\GH15222</name>
    <name evidence="19" type="ORF">Dgri_GH15222</name>
</gene>
<evidence type="ECO:0000256" key="16">
    <source>
        <dbReference type="PROSITE-ProRule" id="PRU00175"/>
    </source>
</evidence>
<keyword evidence="10 16" id="KW-0479">Metal-binding</keyword>
<dbReference type="Gene3D" id="3.30.40.10">
    <property type="entry name" value="Zinc/RING finger domain, C3HC4 (zinc finger)"/>
    <property type="match status" value="1"/>
</dbReference>
<dbReference type="HOGENOM" id="CLU_021009_2_1_1"/>
<evidence type="ECO:0000313" key="19">
    <source>
        <dbReference type="EMBL" id="EDV96395.1"/>
    </source>
</evidence>
<dbReference type="KEGG" id="dgr:6557981"/>
<evidence type="ECO:0000256" key="11">
    <source>
        <dbReference type="ARBA" id="ARBA00022786"/>
    </source>
</evidence>
<comment type="subcellular location">
    <subcellularLocation>
        <location evidence="2">Cytoplasm</location>
    </subcellularLocation>
    <subcellularLocation>
        <location evidence="15">Nucleus</location>
        <location evidence="15">Nuclear body</location>
    </subcellularLocation>
</comment>
<evidence type="ECO:0000256" key="14">
    <source>
        <dbReference type="ARBA" id="ARBA00023242"/>
    </source>
</evidence>
<evidence type="ECO:0000256" key="1">
    <source>
        <dbReference type="ARBA" id="ARBA00000900"/>
    </source>
</evidence>
<dbReference type="GO" id="GO:0016567">
    <property type="term" value="P:protein ubiquitination"/>
    <property type="evidence" value="ECO:0007669"/>
    <property type="project" value="InterPro"/>
</dbReference>
<keyword evidence="6" id="KW-0853">WD repeat</keyword>
<dbReference type="GO" id="GO:0008270">
    <property type="term" value="F:zinc ion binding"/>
    <property type="evidence" value="ECO:0007669"/>
    <property type="project" value="UniProtKB-KW"/>
</dbReference>
<evidence type="ECO:0000259" key="18">
    <source>
        <dbReference type="PROSITE" id="PS50089"/>
    </source>
</evidence>
<evidence type="ECO:0000256" key="5">
    <source>
        <dbReference type="ARBA" id="ARBA00022490"/>
    </source>
</evidence>
<dbReference type="PANTHER" id="PTHR16047">
    <property type="entry name" value="RFWD3 PROTEIN"/>
    <property type="match status" value="1"/>
</dbReference>
<dbReference type="InterPro" id="IPR036322">
    <property type="entry name" value="WD40_repeat_dom_sf"/>
</dbReference>
<dbReference type="PhylomeDB" id="B4IXF8"/>
<dbReference type="SUPFAM" id="SSF57850">
    <property type="entry name" value="RING/U-box"/>
    <property type="match status" value="1"/>
</dbReference>
<evidence type="ECO:0000256" key="13">
    <source>
        <dbReference type="ARBA" id="ARBA00023204"/>
    </source>
</evidence>
<dbReference type="InterPro" id="IPR015943">
    <property type="entry name" value="WD40/YVTN_repeat-like_dom_sf"/>
</dbReference>
<dbReference type="GO" id="GO:0036297">
    <property type="term" value="P:interstrand cross-link repair"/>
    <property type="evidence" value="ECO:0007669"/>
    <property type="project" value="InterPro"/>
</dbReference>
<proteinExistence type="predicted"/>
<comment type="catalytic activity">
    <reaction evidence="1">
        <text>S-ubiquitinyl-[E2 ubiquitin-conjugating enzyme]-L-cysteine + [acceptor protein]-L-lysine = [E2 ubiquitin-conjugating enzyme]-L-cysteine + N(6)-ubiquitinyl-[acceptor protein]-L-lysine.</text>
        <dbReference type="EC" id="2.3.2.27"/>
    </reaction>
</comment>
<keyword evidence="5" id="KW-0963">Cytoplasm</keyword>
<evidence type="ECO:0000256" key="2">
    <source>
        <dbReference type="ARBA" id="ARBA00004496"/>
    </source>
</evidence>
<keyword evidence="8" id="KW-0677">Repeat</keyword>
<dbReference type="InterPro" id="IPR056527">
    <property type="entry name" value="WD40_RFWD3"/>
</dbReference>
<feature type="compositionally biased region" description="Low complexity" evidence="17">
    <location>
        <begin position="160"/>
        <end position="169"/>
    </location>
</feature>
<feature type="domain" description="RING-type" evidence="18">
    <location>
        <begin position="214"/>
        <end position="263"/>
    </location>
</feature>
<feature type="region of interest" description="Disordered" evidence="17">
    <location>
        <begin position="86"/>
        <end position="204"/>
    </location>
</feature>
<dbReference type="PROSITE" id="PS50089">
    <property type="entry name" value="ZF_RING_2"/>
    <property type="match status" value="1"/>
</dbReference>
<dbReference type="InterPro" id="IPR001841">
    <property type="entry name" value="Znf_RING"/>
</dbReference>
<feature type="compositionally biased region" description="Acidic residues" evidence="17">
    <location>
        <begin position="86"/>
        <end position="102"/>
    </location>
</feature>
<evidence type="ECO:0000256" key="4">
    <source>
        <dbReference type="ARBA" id="ARBA00012483"/>
    </source>
</evidence>
<dbReference type="InterPro" id="IPR037381">
    <property type="entry name" value="RFWD3"/>
</dbReference>
<keyword evidence="7" id="KW-0808">Transferase</keyword>
<keyword evidence="9" id="KW-0227">DNA damage</keyword>
<dbReference type="EC" id="2.3.2.27" evidence="4"/>
<name>B4IXF8_DROGR</name>
<dbReference type="GO" id="GO:0005737">
    <property type="term" value="C:cytoplasm"/>
    <property type="evidence" value="ECO:0007669"/>
    <property type="project" value="UniProtKB-SubCell"/>
</dbReference>
<keyword evidence="14" id="KW-0539">Nucleus</keyword>
<organism evidence="20">
    <name type="scientific">Drosophila grimshawi</name>
    <name type="common">Hawaiian fruit fly</name>
    <name type="synonym">Idiomyia grimshawi</name>
    <dbReference type="NCBI Taxonomy" id="7222"/>
    <lineage>
        <taxon>Eukaryota</taxon>
        <taxon>Metazoa</taxon>
        <taxon>Ecdysozoa</taxon>
        <taxon>Arthropoda</taxon>
        <taxon>Hexapoda</taxon>
        <taxon>Insecta</taxon>
        <taxon>Pterygota</taxon>
        <taxon>Neoptera</taxon>
        <taxon>Endopterygota</taxon>
        <taxon>Diptera</taxon>
        <taxon>Brachycera</taxon>
        <taxon>Muscomorpha</taxon>
        <taxon>Ephydroidea</taxon>
        <taxon>Drosophilidae</taxon>
        <taxon>Drosophila</taxon>
        <taxon>Hawaiian Drosophila</taxon>
    </lineage>
</organism>
<reference evidence="19 20" key="1">
    <citation type="journal article" date="2007" name="Nature">
        <title>Evolution of genes and genomes on the Drosophila phylogeny.</title>
        <authorList>
            <consortium name="Drosophila 12 Genomes Consortium"/>
            <person name="Clark A.G."/>
            <person name="Eisen M.B."/>
            <person name="Smith D.R."/>
            <person name="Bergman C.M."/>
            <person name="Oliver B."/>
            <person name="Markow T.A."/>
            <person name="Kaufman T.C."/>
            <person name="Kellis M."/>
            <person name="Gelbart W."/>
            <person name="Iyer V.N."/>
            <person name="Pollard D.A."/>
            <person name="Sackton T.B."/>
            <person name="Larracuente A.M."/>
            <person name="Singh N.D."/>
            <person name="Abad J.P."/>
            <person name="Abt D.N."/>
            <person name="Adryan B."/>
            <person name="Aguade M."/>
            <person name="Akashi H."/>
            <person name="Anderson W.W."/>
            <person name="Aquadro C.F."/>
            <person name="Ardell D.H."/>
            <person name="Arguello R."/>
            <person name="Artieri C.G."/>
            <person name="Barbash D.A."/>
            <person name="Barker D."/>
            <person name="Barsanti P."/>
            <person name="Batterham P."/>
            <person name="Batzoglou S."/>
            <person name="Begun D."/>
            <person name="Bhutkar A."/>
            <person name="Blanco E."/>
            <person name="Bosak S.A."/>
            <person name="Bradley R.K."/>
            <person name="Brand A.D."/>
            <person name="Brent M.R."/>
            <person name="Brooks A.N."/>
            <person name="Brown R.H."/>
            <person name="Butlin R.K."/>
            <person name="Caggese C."/>
            <person name="Calvi B.R."/>
            <person name="Bernardo de Carvalho A."/>
            <person name="Caspi A."/>
            <person name="Castrezana S."/>
            <person name="Celniker S.E."/>
            <person name="Chang J.L."/>
            <person name="Chapple C."/>
            <person name="Chatterji S."/>
            <person name="Chinwalla A."/>
            <person name="Civetta A."/>
            <person name="Clifton S.W."/>
            <person name="Comeron J.M."/>
            <person name="Costello J.C."/>
            <person name="Coyne J.A."/>
            <person name="Daub J."/>
            <person name="David R.G."/>
            <person name="Delcher A.L."/>
            <person name="Delehaunty K."/>
            <person name="Do C.B."/>
            <person name="Ebling H."/>
            <person name="Edwards K."/>
            <person name="Eickbush T."/>
            <person name="Evans J.D."/>
            <person name="Filipski A."/>
            <person name="Findeiss S."/>
            <person name="Freyhult E."/>
            <person name="Fulton L."/>
            <person name="Fulton R."/>
            <person name="Garcia A.C."/>
            <person name="Gardiner A."/>
            <person name="Garfield D.A."/>
            <person name="Garvin B.E."/>
            <person name="Gibson G."/>
            <person name="Gilbert D."/>
            <person name="Gnerre S."/>
            <person name="Godfrey J."/>
            <person name="Good R."/>
            <person name="Gotea V."/>
            <person name="Gravely B."/>
            <person name="Greenberg A.J."/>
            <person name="Griffiths-Jones S."/>
            <person name="Gross S."/>
            <person name="Guigo R."/>
            <person name="Gustafson E.A."/>
            <person name="Haerty W."/>
            <person name="Hahn M.W."/>
            <person name="Halligan D.L."/>
            <person name="Halpern A.L."/>
            <person name="Halter G.M."/>
            <person name="Han M.V."/>
            <person name="Heger A."/>
            <person name="Hillier L."/>
            <person name="Hinrichs A.S."/>
            <person name="Holmes I."/>
            <person name="Hoskins R.A."/>
            <person name="Hubisz M.J."/>
            <person name="Hultmark D."/>
            <person name="Huntley M.A."/>
            <person name="Jaffe D.B."/>
            <person name="Jagadeeshan S."/>
            <person name="Jeck W.R."/>
            <person name="Johnson J."/>
            <person name="Jones C.D."/>
            <person name="Jordan W.C."/>
            <person name="Karpen G.H."/>
            <person name="Kataoka E."/>
            <person name="Keightley P.D."/>
            <person name="Kheradpour P."/>
            <person name="Kirkness E.F."/>
            <person name="Koerich L.B."/>
            <person name="Kristiansen K."/>
            <person name="Kudrna D."/>
            <person name="Kulathinal R.J."/>
            <person name="Kumar S."/>
            <person name="Kwok R."/>
            <person name="Lander E."/>
            <person name="Langley C.H."/>
            <person name="Lapoint R."/>
            <person name="Lazzaro B.P."/>
            <person name="Lee S.J."/>
            <person name="Levesque L."/>
            <person name="Li R."/>
            <person name="Lin C.F."/>
            <person name="Lin M.F."/>
            <person name="Lindblad-Toh K."/>
            <person name="Llopart A."/>
            <person name="Long M."/>
            <person name="Low L."/>
            <person name="Lozovsky E."/>
            <person name="Lu J."/>
            <person name="Luo M."/>
            <person name="Machado C.A."/>
            <person name="Makalowski W."/>
            <person name="Marzo M."/>
            <person name="Matsuda M."/>
            <person name="Matzkin L."/>
            <person name="McAllister B."/>
            <person name="McBride C.S."/>
            <person name="McKernan B."/>
            <person name="McKernan K."/>
            <person name="Mendez-Lago M."/>
            <person name="Minx P."/>
            <person name="Mollenhauer M.U."/>
            <person name="Montooth K."/>
            <person name="Mount S.M."/>
            <person name="Mu X."/>
            <person name="Myers E."/>
            <person name="Negre B."/>
            <person name="Newfeld S."/>
            <person name="Nielsen R."/>
            <person name="Noor M.A."/>
            <person name="O'Grady P."/>
            <person name="Pachter L."/>
            <person name="Papaceit M."/>
            <person name="Parisi M.J."/>
            <person name="Parisi M."/>
            <person name="Parts L."/>
            <person name="Pedersen J.S."/>
            <person name="Pesole G."/>
            <person name="Phillippy A.M."/>
            <person name="Ponting C.P."/>
            <person name="Pop M."/>
            <person name="Porcelli D."/>
            <person name="Powell J.R."/>
            <person name="Prohaska S."/>
            <person name="Pruitt K."/>
            <person name="Puig M."/>
            <person name="Quesneville H."/>
            <person name="Ram K.R."/>
            <person name="Rand D."/>
            <person name="Rasmussen M.D."/>
            <person name="Reed L.K."/>
            <person name="Reenan R."/>
            <person name="Reily A."/>
            <person name="Remington K.A."/>
            <person name="Rieger T.T."/>
            <person name="Ritchie M.G."/>
            <person name="Robin C."/>
            <person name="Rogers Y.H."/>
            <person name="Rohde C."/>
            <person name="Rozas J."/>
            <person name="Rubenfield M.J."/>
            <person name="Ruiz A."/>
            <person name="Russo S."/>
            <person name="Salzberg S.L."/>
            <person name="Sanchez-Gracia A."/>
            <person name="Saranga D.J."/>
            <person name="Sato H."/>
            <person name="Schaeffer S.W."/>
            <person name="Schatz M.C."/>
            <person name="Schlenke T."/>
            <person name="Schwartz R."/>
            <person name="Segarra C."/>
            <person name="Singh R.S."/>
            <person name="Sirot L."/>
            <person name="Sirota M."/>
            <person name="Sisneros N.B."/>
            <person name="Smith C.D."/>
            <person name="Smith T.F."/>
            <person name="Spieth J."/>
            <person name="Stage D.E."/>
            <person name="Stark A."/>
            <person name="Stephan W."/>
            <person name="Strausberg R.L."/>
            <person name="Strempel S."/>
            <person name="Sturgill D."/>
            <person name="Sutton G."/>
            <person name="Sutton G.G."/>
            <person name="Tao W."/>
            <person name="Teichmann S."/>
            <person name="Tobari Y.N."/>
            <person name="Tomimura Y."/>
            <person name="Tsolas J.M."/>
            <person name="Valente V.L."/>
            <person name="Venter E."/>
            <person name="Venter J.C."/>
            <person name="Vicario S."/>
            <person name="Vieira F.G."/>
            <person name="Vilella A.J."/>
            <person name="Villasante A."/>
            <person name="Walenz B."/>
            <person name="Wang J."/>
            <person name="Wasserman M."/>
            <person name="Watts T."/>
            <person name="Wilson D."/>
            <person name="Wilson R.K."/>
            <person name="Wing R.A."/>
            <person name="Wolfner M.F."/>
            <person name="Wong A."/>
            <person name="Wong G.K."/>
            <person name="Wu C.I."/>
            <person name="Wu G."/>
            <person name="Yamamoto D."/>
            <person name="Yang H.P."/>
            <person name="Yang S.P."/>
            <person name="Yorke J.A."/>
            <person name="Yoshida K."/>
            <person name="Zdobnov E."/>
            <person name="Zhang P."/>
            <person name="Zhang Y."/>
            <person name="Zimin A.V."/>
            <person name="Baldwin J."/>
            <person name="Abdouelleil A."/>
            <person name="Abdulkadir J."/>
            <person name="Abebe A."/>
            <person name="Abera B."/>
            <person name="Abreu J."/>
            <person name="Acer S.C."/>
            <person name="Aftuck L."/>
            <person name="Alexander A."/>
            <person name="An P."/>
            <person name="Anderson E."/>
            <person name="Anderson S."/>
            <person name="Arachi H."/>
            <person name="Azer M."/>
            <person name="Bachantsang P."/>
            <person name="Barry A."/>
            <person name="Bayul T."/>
            <person name="Berlin A."/>
            <person name="Bessette D."/>
            <person name="Bloom T."/>
            <person name="Blye J."/>
            <person name="Boguslavskiy L."/>
            <person name="Bonnet C."/>
            <person name="Boukhgalter B."/>
            <person name="Bourzgui I."/>
            <person name="Brown A."/>
            <person name="Cahill P."/>
            <person name="Channer S."/>
            <person name="Cheshatsang Y."/>
            <person name="Chuda L."/>
            <person name="Citroen M."/>
            <person name="Collymore A."/>
            <person name="Cooke P."/>
            <person name="Costello M."/>
            <person name="D'Aco K."/>
            <person name="Daza R."/>
            <person name="De Haan G."/>
            <person name="DeGray S."/>
            <person name="DeMaso C."/>
            <person name="Dhargay N."/>
            <person name="Dooley K."/>
            <person name="Dooley E."/>
            <person name="Doricent M."/>
            <person name="Dorje P."/>
            <person name="Dorjee K."/>
            <person name="Dupes A."/>
            <person name="Elong R."/>
            <person name="Falk J."/>
            <person name="Farina A."/>
            <person name="Faro S."/>
            <person name="Ferguson D."/>
            <person name="Fisher S."/>
            <person name="Foley C.D."/>
            <person name="Franke A."/>
            <person name="Friedrich D."/>
            <person name="Gadbois L."/>
            <person name="Gearin G."/>
            <person name="Gearin C.R."/>
            <person name="Giannoukos G."/>
            <person name="Goode T."/>
            <person name="Graham J."/>
            <person name="Grandbois E."/>
            <person name="Grewal S."/>
            <person name="Gyaltsen K."/>
            <person name="Hafez N."/>
            <person name="Hagos B."/>
            <person name="Hall J."/>
            <person name="Henson C."/>
            <person name="Hollinger A."/>
            <person name="Honan T."/>
            <person name="Huard M.D."/>
            <person name="Hughes L."/>
            <person name="Hurhula B."/>
            <person name="Husby M.E."/>
            <person name="Kamat A."/>
            <person name="Kanga B."/>
            <person name="Kashin S."/>
            <person name="Khazanovich D."/>
            <person name="Kisner P."/>
            <person name="Lance K."/>
            <person name="Lara M."/>
            <person name="Lee W."/>
            <person name="Lennon N."/>
            <person name="Letendre F."/>
            <person name="LeVine R."/>
            <person name="Lipovsky A."/>
            <person name="Liu X."/>
            <person name="Liu J."/>
            <person name="Liu S."/>
            <person name="Lokyitsang T."/>
            <person name="Lokyitsang Y."/>
            <person name="Lubonja R."/>
            <person name="Lui A."/>
            <person name="MacDonald P."/>
            <person name="Magnisalis V."/>
            <person name="Maru K."/>
            <person name="Matthews C."/>
            <person name="McCusker W."/>
            <person name="McDonough S."/>
            <person name="Mehta T."/>
            <person name="Meldrim J."/>
            <person name="Meneus L."/>
            <person name="Mihai O."/>
            <person name="Mihalev A."/>
            <person name="Mihova T."/>
            <person name="Mittelman R."/>
            <person name="Mlenga V."/>
            <person name="Montmayeur A."/>
            <person name="Mulrain L."/>
            <person name="Navidi A."/>
            <person name="Naylor J."/>
            <person name="Negash T."/>
            <person name="Nguyen T."/>
            <person name="Nguyen N."/>
            <person name="Nicol R."/>
            <person name="Norbu C."/>
            <person name="Norbu N."/>
            <person name="Novod N."/>
            <person name="O'Neill B."/>
            <person name="Osman S."/>
            <person name="Markiewicz E."/>
            <person name="Oyono O.L."/>
            <person name="Patti C."/>
            <person name="Phunkhang P."/>
            <person name="Pierre F."/>
            <person name="Priest M."/>
            <person name="Raghuraman S."/>
            <person name="Rege F."/>
            <person name="Reyes R."/>
            <person name="Rise C."/>
            <person name="Rogov P."/>
            <person name="Ross K."/>
            <person name="Ryan E."/>
            <person name="Settipalli S."/>
            <person name="Shea T."/>
            <person name="Sherpa N."/>
            <person name="Shi L."/>
            <person name="Shih D."/>
            <person name="Sparrow T."/>
            <person name="Spaulding J."/>
            <person name="Stalker J."/>
            <person name="Stange-Thomann N."/>
            <person name="Stavropoulos S."/>
            <person name="Stone C."/>
            <person name="Strader C."/>
            <person name="Tesfaye S."/>
            <person name="Thomson T."/>
            <person name="Thoulutsang Y."/>
            <person name="Thoulutsang D."/>
            <person name="Topham K."/>
            <person name="Topping I."/>
            <person name="Tsamla T."/>
            <person name="Vassiliev H."/>
            <person name="Vo A."/>
            <person name="Wangchuk T."/>
            <person name="Wangdi T."/>
            <person name="Weiand M."/>
            <person name="Wilkinson J."/>
            <person name="Wilson A."/>
            <person name="Yadav S."/>
            <person name="Young G."/>
            <person name="Yu Q."/>
            <person name="Zembek L."/>
            <person name="Zhong D."/>
            <person name="Zimmer A."/>
            <person name="Zwirko Z."/>
            <person name="Jaffe D.B."/>
            <person name="Alvarez P."/>
            <person name="Brockman W."/>
            <person name="Butler J."/>
            <person name="Chin C."/>
            <person name="Gnerre S."/>
            <person name="Grabherr M."/>
            <person name="Kleber M."/>
            <person name="Mauceli E."/>
            <person name="MacCallum I."/>
        </authorList>
    </citation>
    <scope>NUCLEOTIDE SEQUENCE [LARGE SCALE GENOMIC DNA]</scope>
    <source>
        <strain evidence="20">Tucson 15287-2541.00</strain>
    </source>
</reference>
<evidence type="ECO:0000256" key="8">
    <source>
        <dbReference type="ARBA" id="ARBA00022737"/>
    </source>
</evidence>
<dbReference type="SMR" id="B4IXF8"/>
<dbReference type="CDD" id="cd16450">
    <property type="entry name" value="mRING-C3HGC3_RFWD3"/>
    <property type="match status" value="1"/>
</dbReference>
<sequence>MSDSDTDTSEASSDSQDIQPLLRRHRGNRLQRMGPTQDQERVGQHLLIAAVLDVFDESENSEMSEEADEAEVVAEAEAEVDVEIEAEEDVEIEAEEDVEIEAEVERPLPLPQRRLTVESISDPAASREQSDDEEAPPVEQDGVIPVAPDGDDDQPSTSRQAQPEQQQPPNESLIVLDSQSPPKKRKRPSDLTSGNMGTPVAKANDEEVDDGMTCTICLESWEMSGDHRLVSLRCGHLFGDSCIRRWLIESQRQSSVKVCPQCKTKATTRDIRCLYAKRLRAIDRTEEYEMRRDLDAERRRAQNLVTELATVKMEHSVTASKLKAVQLECDRLSSLVRAGCNRGEIDSEVGRKALTLLPRHRLYMEKNFDITRDPGCRVMLYSAQHTMLVASQKSPHAMFSGYGLRFIHPFTFKLLNFLHTSILLVRDIAFSETLHMLSVASRESRVKAFDSRMRHCSSAVSAHDKLLWSCAVDRDAREHILYAGDLRGGVYVYDVRYPDNILSEFQSTDNFSPVINIAAVPPGKIFPYGGFLVCQLSVLTFYEYVHDTAVPTRLDVAGPFLSMQYDAVQDSLLISARNNAQYPQSRFILGKLLKVDGVPVLKITATVFGSSGTPYITRPTQLGVEDNTVIVGYLQDSKQLMMYDVRREERVQTVPVNEVVYDICPLRTPTGSYLAALNECKCRIYKVISSQH</sequence>
<comment type="pathway">
    <text evidence="3">Protein modification; protein ubiquitination.</text>
</comment>
<evidence type="ECO:0000256" key="6">
    <source>
        <dbReference type="ARBA" id="ARBA00022574"/>
    </source>
</evidence>
<dbReference type="OrthoDB" id="5600418at2759"/>
<evidence type="ECO:0000256" key="3">
    <source>
        <dbReference type="ARBA" id="ARBA00004906"/>
    </source>
</evidence>
<dbReference type="PANTHER" id="PTHR16047:SF7">
    <property type="entry name" value="E3 UBIQUITIN-PROTEIN LIGASE RFWD3"/>
    <property type="match status" value="1"/>
</dbReference>
<keyword evidence="20" id="KW-1185">Reference proteome</keyword>
<dbReference type="GO" id="GO:0016604">
    <property type="term" value="C:nuclear body"/>
    <property type="evidence" value="ECO:0007669"/>
    <property type="project" value="UniProtKB-SubCell"/>
</dbReference>
<dbReference type="Gene3D" id="2.130.10.10">
    <property type="entry name" value="YVTN repeat-like/Quinoprotein amine dehydrogenase"/>
    <property type="match status" value="1"/>
</dbReference>
<dbReference type="EMBL" id="CH916366">
    <property type="protein sequence ID" value="EDV96395.1"/>
    <property type="molecule type" value="Genomic_DNA"/>
</dbReference>
<evidence type="ECO:0000256" key="17">
    <source>
        <dbReference type="SAM" id="MobiDB-lite"/>
    </source>
</evidence>
<dbReference type="SMART" id="SM00184">
    <property type="entry name" value="RING"/>
    <property type="match status" value="1"/>
</dbReference>
<evidence type="ECO:0000256" key="7">
    <source>
        <dbReference type="ARBA" id="ARBA00022679"/>
    </source>
</evidence>